<evidence type="ECO:0000313" key="2">
    <source>
        <dbReference type="Proteomes" id="UP001063166"/>
    </source>
</evidence>
<gene>
    <name evidence="1" type="ORF">LshimejAT787_1602270</name>
</gene>
<accession>A0A9P3PZW1</accession>
<dbReference type="Proteomes" id="UP001063166">
    <property type="component" value="Unassembled WGS sequence"/>
</dbReference>
<name>A0A9P3PZW1_LYOSH</name>
<dbReference type="AlphaFoldDB" id="A0A9P3PZW1"/>
<evidence type="ECO:0000313" key="1">
    <source>
        <dbReference type="EMBL" id="GLB44297.1"/>
    </source>
</evidence>
<organism evidence="1 2">
    <name type="scientific">Lyophyllum shimeji</name>
    <name type="common">Hon-shimeji</name>
    <name type="synonym">Tricholoma shimeji</name>
    <dbReference type="NCBI Taxonomy" id="47721"/>
    <lineage>
        <taxon>Eukaryota</taxon>
        <taxon>Fungi</taxon>
        <taxon>Dikarya</taxon>
        <taxon>Basidiomycota</taxon>
        <taxon>Agaricomycotina</taxon>
        <taxon>Agaricomycetes</taxon>
        <taxon>Agaricomycetidae</taxon>
        <taxon>Agaricales</taxon>
        <taxon>Tricholomatineae</taxon>
        <taxon>Lyophyllaceae</taxon>
        <taxon>Lyophyllum</taxon>
    </lineage>
</organism>
<proteinExistence type="predicted"/>
<keyword evidence="2" id="KW-1185">Reference proteome</keyword>
<reference evidence="1" key="1">
    <citation type="submission" date="2022-07" db="EMBL/GenBank/DDBJ databases">
        <title>The genome of Lyophyllum shimeji provides insight into the initial evolution of ectomycorrhizal fungal genome.</title>
        <authorList>
            <person name="Kobayashi Y."/>
            <person name="Shibata T."/>
            <person name="Hirakawa H."/>
            <person name="Shigenobu S."/>
            <person name="Nishiyama T."/>
            <person name="Yamada A."/>
            <person name="Hasebe M."/>
            <person name="Kawaguchi M."/>
        </authorList>
    </citation>
    <scope>NUCLEOTIDE SEQUENCE</scope>
    <source>
        <strain evidence="1">AT787</strain>
    </source>
</reference>
<protein>
    <submittedName>
        <fullName evidence="1">Uncharacterized protein</fullName>
    </submittedName>
</protein>
<dbReference type="Gene3D" id="3.40.50.2000">
    <property type="entry name" value="Glycogen Phosphorylase B"/>
    <property type="match status" value="1"/>
</dbReference>
<sequence length="127" mass="14286">MEGCFSVRLMAQIEIAEEVGESNVFFFGHLTPAVEDLRYQHMYHPIPSSRNALLSPMSSTRSPLVSSAMVKSTSHFSIPFGRATIPALRRLRFLYRGLENGRRGIQRQGGVDQEVNSHHCQDGQIQL</sequence>
<comment type="caution">
    <text evidence="1">The sequence shown here is derived from an EMBL/GenBank/DDBJ whole genome shotgun (WGS) entry which is preliminary data.</text>
</comment>
<dbReference type="EMBL" id="BRPK01000016">
    <property type="protein sequence ID" value="GLB44297.1"/>
    <property type="molecule type" value="Genomic_DNA"/>
</dbReference>
<dbReference type="OrthoDB" id="9215500at2759"/>